<dbReference type="KEGG" id="mhey:H2LOC_007090"/>
<evidence type="ECO:0000256" key="1">
    <source>
        <dbReference type="ARBA" id="ARBA00023125"/>
    </source>
</evidence>
<name>A0A6B8KG20_9HYPH</name>
<sequence length="146" mass="15901">MSRGSVSHGAKLRNDREGGSGKAGAGLQREVERREREPAAVLYRVGDLTIDAARRIAERGARSVCFSPKEFEALHVLANANGGVVSPLELIELVWGPRPAGAAQHLRVFIGRIRAKIEDDPERPKVLLTEKGSGYRMAPNEAARPR</sequence>
<dbReference type="OrthoDB" id="9802426at2"/>
<dbReference type="Proteomes" id="UP000309061">
    <property type="component" value="Chromosome"/>
</dbReference>
<organism evidence="5 6">
    <name type="scientific">Methylocystis heyeri</name>
    <dbReference type="NCBI Taxonomy" id="391905"/>
    <lineage>
        <taxon>Bacteria</taxon>
        <taxon>Pseudomonadati</taxon>
        <taxon>Pseudomonadota</taxon>
        <taxon>Alphaproteobacteria</taxon>
        <taxon>Hyphomicrobiales</taxon>
        <taxon>Methylocystaceae</taxon>
        <taxon>Methylocystis</taxon>
    </lineage>
</organism>
<evidence type="ECO:0000256" key="2">
    <source>
        <dbReference type="PROSITE-ProRule" id="PRU01091"/>
    </source>
</evidence>
<dbReference type="InterPro" id="IPR016032">
    <property type="entry name" value="Sig_transdc_resp-reg_C-effctor"/>
</dbReference>
<evidence type="ECO:0000259" key="4">
    <source>
        <dbReference type="PROSITE" id="PS51755"/>
    </source>
</evidence>
<dbReference type="InterPro" id="IPR036388">
    <property type="entry name" value="WH-like_DNA-bd_sf"/>
</dbReference>
<evidence type="ECO:0000256" key="3">
    <source>
        <dbReference type="SAM" id="MobiDB-lite"/>
    </source>
</evidence>
<dbReference type="SUPFAM" id="SSF46894">
    <property type="entry name" value="C-terminal effector domain of the bipartite response regulators"/>
    <property type="match status" value="1"/>
</dbReference>
<dbReference type="Gene3D" id="1.10.10.10">
    <property type="entry name" value="Winged helix-like DNA-binding domain superfamily/Winged helix DNA-binding domain"/>
    <property type="match status" value="1"/>
</dbReference>
<dbReference type="Pfam" id="PF00486">
    <property type="entry name" value="Trans_reg_C"/>
    <property type="match status" value="1"/>
</dbReference>
<dbReference type="GO" id="GO:0006355">
    <property type="term" value="P:regulation of DNA-templated transcription"/>
    <property type="evidence" value="ECO:0007669"/>
    <property type="project" value="InterPro"/>
</dbReference>
<dbReference type="InterPro" id="IPR001867">
    <property type="entry name" value="OmpR/PhoB-type_DNA-bd"/>
</dbReference>
<reference evidence="5 6" key="1">
    <citation type="submission" date="2019-11" db="EMBL/GenBank/DDBJ databases">
        <title>The genome sequence of Methylocystis heyeri.</title>
        <authorList>
            <person name="Oshkin I.Y."/>
            <person name="Miroshnikov K."/>
            <person name="Dedysh S.N."/>
        </authorList>
    </citation>
    <scope>NUCLEOTIDE SEQUENCE [LARGE SCALE GENOMIC DNA]</scope>
    <source>
        <strain evidence="5 6">H2</strain>
    </source>
</reference>
<keyword evidence="1 2" id="KW-0238">DNA-binding</keyword>
<dbReference type="EMBL" id="CP046052">
    <property type="protein sequence ID" value="QGM45478.1"/>
    <property type="molecule type" value="Genomic_DNA"/>
</dbReference>
<dbReference type="SMART" id="SM00862">
    <property type="entry name" value="Trans_reg_C"/>
    <property type="match status" value="1"/>
</dbReference>
<dbReference type="GO" id="GO:0000160">
    <property type="term" value="P:phosphorelay signal transduction system"/>
    <property type="evidence" value="ECO:0007669"/>
    <property type="project" value="InterPro"/>
</dbReference>
<feature type="region of interest" description="Disordered" evidence="3">
    <location>
        <begin position="124"/>
        <end position="146"/>
    </location>
</feature>
<feature type="domain" description="OmpR/PhoB-type" evidence="4">
    <location>
        <begin position="40"/>
        <end position="139"/>
    </location>
</feature>
<accession>A0A6B8KG20</accession>
<feature type="region of interest" description="Disordered" evidence="3">
    <location>
        <begin position="1"/>
        <end position="32"/>
    </location>
</feature>
<dbReference type="GO" id="GO:0003677">
    <property type="term" value="F:DNA binding"/>
    <property type="evidence" value="ECO:0007669"/>
    <property type="project" value="UniProtKB-UniRule"/>
</dbReference>
<evidence type="ECO:0000313" key="5">
    <source>
        <dbReference type="EMBL" id="QGM45478.1"/>
    </source>
</evidence>
<feature type="DNA-binding region" description="OmpR/PhoB-type" evidence="2">
    <location>
        <begin position="40"/>
        <end position="139"/>
    </location>
</feature>
<dbReference type="CDD" id="cd00383">
    <property type="entry name" value="trans_reg_C"/>
    <property type="match status" value="1"/>
</dbReference>
<keyword evidence="6" id="KW-1185">Reference proteome</keyword>
<proteinExistence type="predicted"/>
<dbReference type="PROSITE" id="PS51755">
    <property type="entry name" value="OMPR_PHOB"/>
    <property type="match status" value="1"/>
</dbReference>
<protein>
    <recommendedName>
        <fullName evidence="4">OmpR/PhoB-type domain-containing protein</fullName>
    </recommendedName>
</protein>
<dbReference type="AlphaFoldDB" id="A0A6B8KG20"/>
<evidence type="ECO:0000313" key="6">
    <source>
        <dbReference type="Proteomes" id="UP000309061"/>
    </source>
</evidence>
<gene>
    <name evidence="5" type="ORF">H2LOC_007090</name>
</gene>